<evidence type="ECO:0000256" key="1">
    <source>
        <dbReference type="SAM" id="MobiDB-lite"/>
    </source>
</evidence>
<dbReference type="EMBL" id="CM007387">
    <property type="protein sequence ID" value="ONK65369.1"/>
    <property type="molecule type" value="Genomic_DNA"/>
</dbReference>
<feature type="chain" id="PRO_5024336403" description="Methyltransferase" evidence="2">
    <location>
        <begin position="17"/>
        <end position="81"/>
    </location>
</feature>
<evidence type="ECO:0008006" key="5">
    <source>
        <dbReference type="Google" id="ProtNLM"/>
    </source>
</evidence>
<keyword evidence="2" id="KW-0732">Signal</keyword>
<accession>A0A5P1EKP2</accession>
<feature type="signal peptide" evidence="2">
    <location>
        <begin position="1"/>
        <end position="16"/>
    </location>
</feature>
<feature type="region of interest" description="Disordered" evidence="1">
    <location>
        <begin position="26"/>
        <end position="48"/>
    </location>
</feature>
<dbReference type="PANTHER" id="PTHR34132">
    <property type="entry name" value="EMB|CAB87627.1-RELATED"/>
    <property type="match status" value="1"/>
</dbReference>
<evidence type="ECO:0000313" key="3">
    <source>
        <dbReference type="EMBL" id="ONK65369.1"/>
    </source>
</evidence>
<dbReference type="PANTHER" id="PTHR34132:SF2">
    <property type="entry name" value="EMB|CAB87627.1-RELATED"/>
    <property type="match status" value="1"/>
</dbReference>
<protein>
    <recommendedName>
        <fullName evidence="5">Methyltransferase</fullName>
    </recommendedName>
</protein>
<organism evidence="3 4">
    <name type="scientific">Asparagus officinalis</name>
    <name type="common">Garden asparagus</name>
    <dbReference type="NCBI Taxonomy" id="4686"/>
    <lineage>
        <taxon>Eukaryota</taxon>
        <taxon>Viridiplantae</taxon>
        <taxon>Streptophyta</taxon>
        <taxon>Embryophyta</taxon>
        <taxon>Tracheophyta</taxon>
        <taxon>Spermatophyta</taxon>
        <taxon>Magnoliopsida</taxon>
        <taxon>Liliopsida</taxon>
        <taxon>Asparagales</taxon>
        <taxon>Asparagaceae</taxon>
        <taxon>Asparagoideae</taxon>
        <taxon>Asparagus</taxon>
    </lineage>
</organism>
<evidence type="ECO:0000256" key="2">
    <source>
        <dbReference type="SAM" id="SignalP"/>
    </source>
</evidence>
<dbReference type="AlphaFoldDB" id="A0A5P1EKP2"/>
<dbReference type="Proteomes" id="UP000243459">
    <property type="component" value="Chromosome 7"/>
</dbReference>
<gene>
    <name evidence="3" type="ORF">A4U43_C07F36400</name>
</gene>
<proteinExistence type="predicted"/>
<reference evidence="4" key="1">
    <citation type="journal article" date="2017" name="Nat. Commun.">
        <title>The asparagus genome sheds light on the origin and evolution of a young Y chromosome.</title>
        <authorList>
            <person name="Harkess A."/>
            <person name="Zhou J."/>
            <person name="Xu C."/>
            <person name="Bowers J.E."/>
            <person name="Van der Hulst R."/>
            <person name="Ayyampalayam S."/>
            <person name="Mercati F."/>
            <person name="Riccardi P."/>
            <person name="McKain M.R."/>
            <person name="Kakrana A."/>
            <person name="Tang H."/>
            <person name="Ray J."/>
            <person name="Groenendijk J."/>
            <person name="Arikit S."/>
            <person name="Mathioni S.M."/>
            <person name="Nakano M."/>
            <person name="Shan H."/>
            <person name="Telgmann-Rauber A."/>
            <person name="Kanno A."/>
            <person name="Yue Z."/>
            <person name="Chen H."/>
            <person name="Li W."/>
            <person name="Chen Y."/>
            <person name="Xu X."/>
            <person name="Zhang Y."/>
            <person name="Luo S."/>
            <person name="Chen H."/>
            <person name="Gao J."/>
            <person name="Mao Z."/>
            <person name="Pires J.C."/>
            <person name="Luo M."/>
            <person name="Kudrna D."/>
            <person name="Wing R.A."/>
            <person name="Meyers B.C."/>
            <person name="Yi K."/>
            <person name="Kong H."/>
            <person name="Lavrijsen P."/>
            <person name="Sunseri F."/>
            <person name="Falavigna A."/>
            <person name="Ye Y."/>
            <person name="Leebens-Mack J.H."/>
            <person name="Chen G."/>
        </authorList>
    </citation>
    <scope>NUCLEOTIDE SEQUENCE [LARGE SCALE GENOMIC DNA]</scope>
    <source>
        <strain evidence="4">cv. DH0086</strain>
    </source>
</reference>
<dbReference type="OMA" id="DGFWGFV"/>
<sequence>MCPLRLILIFISATLAGYFAWKTVRSSPPSISDDDSAATRNPRGDLGKRRDFDAKKVIGDGFWGFVDMASGRYLWRAIKER</sequence>
<dbReference type="Gramene" id="ONK65369">
    <property type="protein sequence ID" value="ONK65369"/>
    <property type="gene ID" value="A4U43_C07F36400"/>
</dbReference>
<keyword evidence="4" id="KW-1185">Reference proteome</keyword>
<evidence type="ECO:0000313" key="4">
    <source>
        <dbReference type="Proteomes" id="UP000243459"/>
    </source>
</evidence>
<name>A0A5P1EKP2_ASPOF</name>